<comment type="similarity">
    <text evidence="2 9">Belongs to the mitochondrial carrier (TC 2.A.29) family.</text>
</comment>
<evidence type="ECO:0000313" key="11">
    <source>
        <dbReference type="EMBL" id="VDL90604.1"/>
    </source>
</evidence>
<keyword evidence="12" id="KW-1185">Reference proteome</keyword>
<keyword evidence="7 8" id="KW-0472">Membrane</keyword>
<keyword evidence="4 8" id="KW-0812">Transmembrane</keyword>
<reference evidence="11 12" key="3">
    <citation type="submission" date="2018-11" db="EMBL/GenBank/DDBJ databases">
        <authorList>
            <consortium name="Pathogen Informatics"/>
        </authorList>
    </citation>
    <scope>NUCLEOTIDE SEQUENCE [LARGE SCALE GENOMIC DNA]</scope>
    <source>
        <strain evidence="11 12">NST_G2</strain>
    </source>
</reference>
<dbReference type="GO" id="GO:0016020">
    <property type="term" value="C:membrane"/>
    <property type="evidence" value="ECO:0007669"/>
    <property type="project" value="UniProtKB-SubCell"/>
</dbReference>
<dbReference type="PANTHER" id="PTHR45618">
    <property type="entry name" value="MITOCHONDRIAL DICARBOXYLATE CARRIER-RELATED"/>
    <property type="match status" value="1"/>
</dbReference>
<evidence type="ECO:0000313" key="13">
    <source>
        <dbReference type="WBParaSite" id="SSLN_0000436301-mRNA-1"/>
    </source>
</evidence>
<dbReference type="WBParaSite" id="SSLN_0000436301-mRNA-1">
    <property type="protein sequence ID" value="SSLN_0000436301-mRNA-1"/>
    <property type="gene ID" value="SSLN_0000436301"/>
</dbReference>
<dbReference type="EMBL" id="UYSU01032788">
    <property type="protein sequence ID" value="VDL90604.1"/>
    <property type="molecule type" value="Genomic_DNA"/>
</dbReference>
<dbReference type="Proteomes" id="UP000275846">
    <property type="component" value="Unassembled WGS sequence"/>
</dbReference>
<dbReference type="InterPro" id="IPR050391">
    <property type="entry name" value="Mito_Metabolite_Transporter"/>
</dbReference>
<dbReference type="Gene3D" id="1.50.40.10">
    <property type="entry name" value="Mitochondrial carrier domain"/>
    <property type="match status" value="1"/>
</dbReference>
<dbReference type="EMBL" id="GEEE01016555">
    <property type="protein sequence ID" value="JAP46670.1"/>
    <property type="molecule type" value="Transcribed_RNA"/>
</dbReference>
<dbReference type="EMBL" id="GEEE01009433">
    <property type="protein sequence ID" value="JAP53792.1"/>
    <property type="molecule type" value="Transcribed_RNA"/>
</dbReference>
<comment type="subcellular location">
    <subcellularLocation>
        <location evidence="1">Membrane</location>
        <topology evidence="1">Multi-pass membrane protein</topology>
    </subcellularLocation>
</comment>
<evidence type="ECO:0000256" key="4">
    <source>
        <dbReference type="ARBA" id="ARBA00022692"/>
    </source>
</evidence>
<feature type="repeat" description="Solcar" evidence="8">
    <location>
        <begin position="257"/>
        <end position="351"/>
    </location>
</feature>
<dbReference type="EMBL" id="GEEE01021574">
    <property type="protein sequence ID" value="JAP41651.1"/>
    <property type="molecule type" value="Transcribed_RNA"/>
</dbReference>
<evidence type="ECO:0000256" key="7">
    <source>
        <dbReference type="ARBA" id="ARBA00023136"/>
    </source>
</evidence>
<protein>
    <submittedName>
        <fullName evidence="10 13">Mitochondrial uncoupling protein 4</fullName>
    </submittedName>
</protein>
<name>A0A0X3NNX4_SCHSO</name>
<evidence type="ECO:0000256" key="2">
    <source>
        <dbReference type="ARBA" id="ARBA00006375"/>
    </source>
</evidence>
<keyword evidence="3 9" id="KW-0813">Transport</keyword>
<evidence type="ECO:0000256" key="1">
    <source>
        <dbReference type="ARBA" id="ARBA00004141"/>
    </source>
</evidence>
<dbReference type="PROSITE" id="PS50920">
    <property type="entry name" value="SOLCAR"/>
    <property type="match status" value="3"/>
</dbReference>
<feature type="repeat" description="Solcar" evidence="8">
    <location>
        <begin position="144"/>
        <end position="248"/>
    </location>
</feature>
<accession>A0A0X3NNX4</accession>
<evidence type="ECO:0000256" key="3">
    <source>
        <dbReference type="ARBA" id="ARBA00022448"/>
    </source>
</evidence>
<evidence type="ECO:0000256" key="8">
    <source>
        <dbReference type="PROSITE-ProRule" id="PRU00282"/>
    </source>
</evidence>
<evidence type="ECO:0000256" key="6">
    <source>
        <dbReference type="ARBA" id="ARBA00022989"/>
    </source>
</evidence>
<feature type="repeat" description="Solcar" evidence="8">
    <location>
        <begin position="21"/>
        <end position="106"/>
    </location>
</feature>
<dbReference type="STRING" id="70667.A0A0X3NNX4"/>
<dbReference type="OrthoDB" id="756301at2759"/>
<organism evidence="10">
    <name type="scientific">Schistocephalus solidus</name>
    <name type="common">Tapeworm</name>
    <dbReference type="NCBI Taxonomy" id="70667"/>
    <lineage>
        <taxon>Eukaryota</taxon>
        <taxon>Metazoa</taxon>
        <taxon>Spiralia</taxon>
        <taxon>Lophotrochozoa</taxon>
        <taxon>Platyhelminthes</taxon>
        <taxon>Cestoda</taxon>
        <taxon>Eucestoda</taxon>
        <taxon>Diphyllobothriidea</taxon>
        <taxon>Diphyllobothriidae</taxon>
        <taxon>Schistocephalus</taxon>
    </lineage>
</organism>
<evidence type="ECO:0000256" key="9">
    <source>
        <dbReference type="RuleBase" id="RU000488"/>
    </source>
</evidence>
<evidence type="ECO:0000313" key="10">
    <source>
        <dbReference type="EMBL" id="JAP41651.1"/>
    </source>
</evidence>
<proteinExistence type="inferred from homology"/>
<evidence type="ECO:0000256" key="5">
    <source>
        <dbReference type="ARBA" id="ARBA00022737"/>
    </source>
</evidence>
<keyword evidence="6" id="KW-1133">Transmembrane helix</keyword>
<sequence>MEKNYLHSLVVQLHQEHPQCVHFLVCCASAFVGETLTYPLDIIKTRLQVVGQLSPTRTRPSLLKLTVSIVKNEGLLSFWQGLSPALYRHFLYTGARMPIYEVIRGHVFSMPPASSEARKAWLEEMKKSEQLSDGNQNCERLSPKYLWRAAAGGIISGALAQFICSPTDLLKVRLQTERRRNMTVHPPPNAAVPHASAMASPLKVSLTMRQLVREAGFFGLWRGGLPNVQRAALVNMGEMTTYDTAKRWLQLRFGLKDGPLLHGCASTMSGFVSAILGTPADLIKTRMMNQRLMTASGTTLPPLYSGMIDCAVKVVKHEGFFTLYRGFFLIWGRMAPWSLTFWLTYEKLREYTGAGGF</sequence>
<dbReference type="AlphaFoldDB" id="A0A0X3NNX4"/>
<evidence type="ECO:0000313" key="12">
    <source>
        <dbReference type="Proteomes" id="UP000275846"/>
    </source>
</evidence>
<keyword evidence="5" id="KW-0677">Repeat</keyword>
<dbReference type="InterPro" id="IPR023395">
    <property type="entry name" value="MCP_dom_sf"/>
</dbReference>
<reference evidence="10" key="1">
    <citation type="submission" date="2016-01" db="EMBL/GenBank/DDBJ databases">
        <title>Reference transcriptome for the parasite Schistocephalus solidus: insights into the molecular evolution of parasitism.</title>
        <authorList>
            <person name="Hebert F.O."/>
            <person name="Grambauer S."/>
            <person name="Barber I."/>
            <person name="Landry C.R."/>
            <person name="Aubin-Horth N."/>
        </authorList>
    </citation>
    <scope>NUCLEOTIDE SEQUENCE</scope>
</reference>
<gene>
    <name evidence="10" type="primary">UCP4</name>
    <name evidence="11" type="ORF">SSLN_LOCUS4219</name>
    <name evidence="10" type="ORF">TR125922</name>
</gene>
<dbReference type="Pfam" id="PF00153">
    <property type="entry name" value="Mito_carr"/>
    <property type="match status" value="3"/>
</dbReference>
<dbReference type="SUPFAM" id="SSF103506">
    <property type="entry name" value="Mitochondrial carrier"/>
    <property type="match status" value="1"/>
</dbReference>
<dbReference type="InterPro" id="IPR018108">
    <property type="entry name" value="MCP_transmembrane"/>
</dbReference>
<reference evidence="13" key="2">
    <citation type="submission" date="2016-06" db="UniProtKB">
        <authorList>
            <consortium name="WormBaseParasite"/>
        </authorList>
    </citation>
    <scope>IDENTIFICATION</scope>
</reference>